<dbReference type="GO" id="GO:0005576">
    <property type="term" value="C:extracellular region"/>
    <property type="evidence" value="ECO:0007669"/>
    <property type="project" value="UniProtKB-SubCell"/>
</dbReference>
<evidence type="ECO:0008006" key="4">
    <source>
        <dbReference type="Google" id="ProtNLM"/>
    </source>
</evidence>
<accession>X0UA53</accession>
<dbReference type="GO" id="GO:0005509">
    <property type="term" value="F:calcium ion binding"/>
    <property type="evidence" value="ECO:0007669"/>
    <property type="project" value="InterPro"/>
</dbReference>
<dbReference type="InterPro" id="IPR050557">
    <property type="entry name" value="RTX_toxin/Mannuronan_C5-epim"/>
</dbReference>
<feature type="non-terminal residue" evidence="3">
    <location>
        <position position="282"/>
    </location>
</feature>
<keyword evidence="2" id="KW-0964">Secreted</keyword>
<dbReference type="Pfam" id="PF00353">
    <property type="entry name" value="HemolysinCabind"/>
    <property type="match status" value="4"/>
</dbReference>
<name>X0UA53_9ZZZZ</name>
<gene>
    <name evidence="3" type="ORF">S01H1_26473</name>
</gene>
<dbReference type="SUPFAM" id="SSF51120">
    <property type="entry name" value="beta-Roll"/>
    <property type="match status" value="1"/>
</dbReference>
<dbReference type="PANTHER" id="PTHR38340:SF1">
    <property type="entry name" value="S-LAYER PROTEIN"/>
    <property type="match status" value="1"/>
</dbReference>
<evidence type="ECO:0000313" key="3">
    <source>
        <dbReference type="EMBL" id="GAF97232.1"/>
    </source>
</evidence>
<evidence type="ECO:0000256" key="2">
    <source>
        <dbReference type="ARBA" id="ARBA00022525"/>
    </source>
</evidence>
<protein>
    <recommendedName>
        <fullName evidence="4">Peptidase M10 serralysin C-terminal domain-containing protein</fullName>
    </recommendedName>
</protein>
<dbReference type="InterPro" id="IPR001343">
    <property type="entry name" value="Hemolysn_Ca-bd"/>
</dbReference>
<comment type="subcellular location">
    <subcellularLocation>
        <location evidence="1">Secreted</location>
    </subcellularLocation>
</comment>
<dbReference type="PANTHER" id="PTHR38340">
    <property type="entry name" value="S-LAYER PROTEIN"/>
    <property type="match status" value="1"/>
</dbReference>
<dbReference type="InterPro" id="IPR011049">
    <property type="entry name" value="Serralysin-like_metalloprot_C"/>
</dbReference>
<comment type="caution">
    <text evidence="3">The sequence shown here is derived from an EMBL/GenBank/DDBJ whole genome shotgun (WGS) entry which is preliminary data.</text>
</comment>
<dbReference type="PRINTS" id="PR00313">
    <property type="entry name" value="CABNDNGRPT"/>
</dbReference>
<dbReference type="AlphaFoldDB" id="X0UA53"/>
<sequence>TGDSKYRITGIPSDQTDGVFRDPRRLLTVDADIGGDDTIIRGNGGQDVIIGGAAADTIDGDEGSDLIFGDNVRLDDISGSGAAVNPRFRTLSDTTIYHDDASVQVNGQGQPGSVAAPIWADWSITLLNETLAANSFGNDYIAGGANDDTIFGQGGNDTIQGDGSIASALADNPVLAYRDADGSLVIVPSFESTSDGDDYIEGNAGDDVIFGNLGQDDIIGGSSSLFSLTGAGLRPDGSDIIFGGAGTDIYRNHPGDDTVNGHARDADMILGDNGNIFRLVDG</sequence>
<proteinExistence type="predicted"/>
<dbReference type="EMBL" id="BARS01016050">
    <property type="protein sequence ID" value="GAF97232.1"/>
    <property type="molecule type" value="Genomic_DNA"/>
</dbReference>
<evidence type="ECO:0000256" key="1">
    <source>
        <dbReference type="ARBA" id="ARBA00004613"/>
    </source>
</evidence>
<organism evidence="3">
    <name type="scientific">marine sediment metagenome</name>
    <dbReference type="NCBI Taxonomy" id="412755"/>
    <lineage>
        <taxon>unclassified sequences</taxon>
        <taxon>metagenomes</taxon>
        <taxon>ecological metagenomes</taxon>
    </lineage>
</organism>
<feature type="non-terminal residue" evidence="3">
    <location>
        <position position="1"/>
    </location>
</feature>
<dbReference type="Gene3D" id="2.150.10.10">
    <property type="entry name" value="Serralysin-like metalloprotease, C-terminal"/>
    <property type="match status" value="1"/>
</dbReference>
<reference evidence="3" key="1">
    <citation type="journal article" date="2014" name="Front. Microbiol.">
        <title>High frequency of phylogenetically diverse reductive dehalogenase-homologous genes in deep subseafloor sedimentary metagenomes.</title>
        <authorList>
            <person name="Kawai M."/>
            <person name="Futagami T."/>
            <person name="Toyoda A."/>
            <person name="Takaki Y."/>
            <person name="Nishi S."/>
            <person name="Hori S."/>
            <person name="Arai W."/>
            <person name="Tsubouchi T."/>
            <person name="Morono Y."/>
            <person name="Uchiyama I."/>
            <person name="Ito T."/>
            <person name="Fujiyama A."/>
            <person name="Inagaki F."/>
            <person name="Takami H."/>
        </authorList>
    </citation>
    <scope>NUCLEOTIDE SEQUENCE</scope>
    <source>
        <strain evidence="3">Expedition CK06-06</strain>
    </source>
</reference>